<protein>
    <submittedName>
        <fullName evidence="1">Uncharacterized protein</fullName>
    </submittedName>
</protein>
<accession>A0A1U7CX75</accession>
<proteinExistence type="predicted"/>
<dbReference type="Proteomes" id="UP000186309">
    <property type="component" value="Chromosome"/>
</dbReference>
<dbReference type="AlphaFoldDB" id="A0A1U7CX75"/>
<keyword evidence="2" id="KW-1185">Reference proteome</keyword>
<name>A0A1U7CX75_9BACT</name>
<dbReference type="EMBL" id="CP019082">
    <property type="protein sequence ID" value="APW63552.1"/>
    <property type="molecule type" value="Genomic_DNA"/>
</dbReference>
<sequence>MTPMNPIHQLDTLIDDLLNETDVSCSALASMLTAARDSMRDGYHVALALRVWEASNALKHQYLYAPPLAESTLLAESLD</sequence>
<organism evidence="1 2">
    <name type="scientific">Paludisphaera borealis</name>
    <dbReference type="NCBI Taxonomy" id="1387353"/>
    <lineage>
        <taxon>Bacteria</taxon>
        <taxon>Pseudomonadati</taxon>
        <taxon>Planctomycetota</taxon>
        <taxon>Planctomycetia</taxon>
        <taxon>Isosphaerales</taxon>
        <taxon>Isosphaeraceae</taxon>
        <taxon>Paludisphaera</taxon>
    </lineage>
</organism>
<evidence type="ECO:0000313" key="1">
    <source>
        <dbReference type="EMBL" id="APW63552.1"/>
    </source>
</evidence>
<evidence type="ECO:0000313" key="2">
    <source>
        <dbReference type="Proteomes" id="UP000186309"/>
    </source>
</evidence>
<dbReference type="KEGG" id="pbor:BSF38_05124"/>
<reference evidence="2" key="1">
    <citation type="submission" date="2016-12" db="EMBL/GenBank/DDBJ databases">
        <title>Comparative genomics of four Isosphaeraceae planctomycetes: a common pool of plasmids and glycoside hydrolase genes.</title>
        <authorList>
            <person name="Ivanova A."/>
        </authorList>
    </citation>
    <scope>NUCLEOTIDE SEQUENCE [LARGE SCALE GENOMIC DNA]</scope>
    <source>
        <strain evidence="2">PX4</strain>
    </source>
</reference>
<gene>
    <name evidence="1" type="ORF">BSF38_05124</name>
</gene>